<dbReference type="InterPro" id="IPR029069">
    <property type="entry name" value="HotDog_dom_sf"/>
</dbReference>
<dbReference type="SUPFAM" id="SSF54637">
    <property type="entry name" value="Thioesterase/thiol ester dehydrase-isomerase"/>
    <property type="match status" value="1"/>
</dbReference>
<evidence type="ECO:0000259" key="2">
    <source>
        <dbReference type="Pfam" id="PF20789"/>
    </source>
</evidence>
<feature type="domain" description="Acyl-CoA thioesterase-like N-terminal HotDog" evidence="1">
    <location>
        <begin position="24"/>
        <end position="105"/>
    </location>
</feature>
<dbReference type="Pfam" id="PF13622">
    <property type="entry name" value="4HBT_3"/>
    <property type="match status" value="1"/>
</dbReference>
<reference evidence="3 4" key="1">
    <citation type="submission" date="2023-11" db="EMBL/GenBank/DDBJ databases">
        <authorList>
            <person name="Xu M."/>
            <person name="Jiang T."/>
        </authorList>
    </citation>
    <scope>NUCLEOTIDE SEQUENCE [LARGE SCALE GENOMIC DNA]</scope>
    <source>
        <strain evidence="3 4">SD</strain>
    </source>
</reference>
<dbReference type="InterPro" id="IPR049450">
    <property type="entry name" value="ACOT8-like_C"/>
</dbReference>
<feature type="domain" description="Acyl-CoA thioesterase-like C-terminal" evidence="2">
    <location>
        <begin position="125"/>
        <end position="254"/>
    </location>
</feature>
<evidence type="ECO:0000259" key="1">
    <source>
        <dbReference type="Pfam" id="PF13622"/>
    </source>
</evidence>
<name>A0ABU4VED0_9ACTN</name>
<evidence type="ECO:0000313" key="3">
    <source>
        <dbReference type="EMBL" id="MDX8150158.1"/>
    </source>
</evidence>
<comment type="caution">
    <text evidence="3">The sequence shown here is derived from an EMBL/GenBank/DDBJ whole genome shotgun (WGS) entry which is preliminary data.</text>
</comment>
<keyword evidence="4" id="KW-1185">Reference proteome</keyword>
<dbReference type="RefSeq" id="WP_319952310.1">
    <property type="nucleotide sequence ID" value="NZ_JAXAVX010000001.1"/>
</dbReference>
<gene>
    <name evidence="3" type="ORF">SK069_01005</name>
</gene>
<dbReference type="Gene3D" id="2.40.160.210">
    <property type="entry name" value="Acyl-CoA thioesterase, double hotdog domain"/>
    <property type="match status" value="1"/>
</dbReference>
<organism evidence="3 4">
    <name type="scientific">Patulibacter brassicae</name>
    <dbReference type="NCBI Taxonomy" id="1705717"/>
    <lineage>
        <taxon>Bacteria</taxon>
        <taxon>Bacillati</taxon>
        <taxon>Actinomycetota</taxon>
        <taxon>Thermoleophilia</taxon>
        <taxon>Solirubrobacterales</taxon>
        <taxon>Patulibacteraceae</taxon>
        <taxon>Patulibacter</taxon>
    </lineage>
</organism>
<sequence length="259" mass="27504">MSEPAYFVPSGPGRYRATPATGGAWTVAEQHISPLNGLLVDELQRAVPADDGLVLARIGLDILGPVAVDEVAVATAVVRPGRTVQLVEAEATWRGRAVLRARAWRTVRGDTTAVAGGAPPAMPGPRDAAPIDLREIWPGGYIASIEARAVEPPRPGRGRVWIRTPLPLVAGREPDPVARIVGLVDTANGIAVRRSPQEWAFPNVDLTIHLLREPRGPWLGLDTTVAFGPTGLGITSSVLHDEDGPFGRAAQQLTLRPRG</sequence>
<protein>
    <submittedName>
        <fullName evidence="3">Thioesterase family protein</fullName>
    </submittedName>
</protein>
<evidence type="ECO:0000313" key="4">
    <source>
        <dbReference type="Proteomes" id="UP001277761"/>
    </source>
</evidence>
<proteinExistence type="predicted"/>
<dbReference type="EMBL" id="JAXAVX010000001">
    <property type="protein sequence ID" value="MDX8150158.1"/>
    <property type="molecule type" value="Genomic_DNA"/>
</dbReference>
<accession>A0ABU4VED0</accession>
<dbReference type="InterPro" id="IPR042171">
    <property type="entry name" value="Acyl-CoA_hotdog"/>
</dbReference>
<dbReference type="InterPro" id="IPR049449">
    <property type="entry name" value="TesB_ACOT8-like_N"/>
</dbReference>
<dbReference type="Pfam" id="PF20789">
    <property type="entry name" value="4HBT_3C"/>
    <property type="match status" value="1"/>
</dbReference>
<dbReference type="Proteomes" id="UP001277761">
    <property type="component" value="Unassembled WGS sequence"/>
</dbReference>